<dbReference type="Pfam" id="PF19045">
    <property type="entry name" value="Ligase_CoA_2"/>
    <property type="match status" value="1"/>
</dbReference>
<dbReference type="InterPro" id="IPR016102">
    <property type="entry name" value="Succinyl-CoA_synth-like"/>
</dbReference>
<comment type="caution">
    <text evidence="5">The sequence shown here is derived from an EMBL/GenBank/DDBJ whole genome shotgun (WGS) entry which is preliminary data.</text>
</comment>
<dbReference type="SUPFAM" id="SSF51735">
    <property type="entry name" value="NAD(P)-binding Rossmann-fold domains"/>
    <property type="match status" value="1"/>
</dbReference>
<feature type="domain" description="N-acetyltransferase" evidence="4">
    <location>
        <begin position="675"/>
        <end position="831"/>
    </location>
</feature>
<organism evidence="5">
    <name type="scientific">Desulfatirhabdium butyrativorans</name>
    <dbReference type="NCBI Taxonomy" id="340467"/>
    <lineage>
        <taxon>Bacteria</taxon>
        <taxon>Pseudomonadati</taxon>
        <taxon>Thermodesulfobacteriota</taxon>
        <taxon>Desulfobacteria</taxon>
        <taxon>Desulfobacterales</taxon>
        <taxon>Desulfatirhabdiaceae</taxon>
        <taxon>Desulfatirhabdium</taxon>
    </lineage>
</organism>
<protein>
    <submittedName>
        <fullName evidence="5">GNAT family N-acetyltransferase</fullName>
    </submittedName>
</protein>
<dbReference type="EMBL" id="DSUH01000357">
    <property type="protein sequence ID" value="HGU34236.1"/>
    <property type="molecule type" value="Genomic_DNA"/>
</dbReference>
<dbReference type="PROSITE" id="PS51186">
    <property type="entry name" value="GNAT"/>
    <property type="match status" value="1"/>
</dbReference>
<dbReference type="Pfam" id="PF13607">
    <property type="entry name" value="Succ_CoA_lig"/>
    <property type="match status" value="1"/>
</dbReference>
<dbReference type="AlphaFoldDB" id="A0A7C4W245"/>
<dbReference type="GO" id="GO:0016747">
    <property type="term" value="F:acyltransferase activity, transferring groups other than amino-acyl groups"/>
    <property type="evidence" value="ECO:0007669"/>
    <property type="project" value="InterPro"/>
</dbReference>
<dbReference type="Pfam" id="PF13549">
    <property type="entry name" value="ATP-grasp_5"/>
    <property type="match status" value="1"/>
</dbReference>
<accession>A0A7C4W245</accession>
<dbReference type="SUPFAM" id="SSF52210">
    <property type="entry name" value="Succinyl-CoA synthetase domains"/>
    <property type="match status" value="2"/>
</dbReference>
<evidence type="ECO:0000259" key="4">
    <source>
        <dbReference type="PROSITE" id="PS51186"/>
    </source>
</evidence>
<evidence type="ECO:0000256" key="1">
    <source>
        <dbReference type="ARBA" id="ARBA00022598"/>
    </source>
</evidence>
<dbReference type="SMART" id="SM00881">
    <property type="entry name" value="CoA_binding"/>
    <property type="match status" value="1"/>
</dbReference>
<keyword evidence="2" id="KW-0547">Nucleotide-binding</keyword>
<dbReference type="GO" id="GO:0005524">
    <property type="term" value="F:ATP binding"/>
    <property type="evidence" value="ECO:0007669"/>
    <property type="project" value="UniProtKB-KW"/>
</dbReference>
<dbReference type="Gene3D" id="3.30.470.20">
    <property type="entry name" value="ATP-grasp fold, B domain"/>
    <property type="match status" value="1"/>
</dbReference>
<dbReference type="InterPro" id="IPR043938">
    <property type="entry name" value="Ligase_CoA_dom"/>
</dbReference>
<dbReference type="SUPFAM" id="SSF55729">
    <property type="entry name" value="Acyl-CoA N-acyltransferases (Nat)"/>
    <property type="match status" value="1"/>
</dbReference>
<dbReference type="Gene3D" id="3.40.50.261">
    <property type="entry name" value="Succinyl-CoA synthetase domains"/>
    <property type="match status" value="2"/>
</dbReference>
<dbReference type="InterPro" id="IPR051538">
    <property type="entry name" value="Acyl-CoA_Synth/Transferase"/>
</dbReference>
<dbReference type="Gene3D" id="3.40.630.30">
    <property type="match status" value="1"/>
</dbReference>
<dbReference type="InterPro" id="IPR003781">
    <property type="entry name" value="CoA-bd"/>
</dbReference>
<dbReference type="GO" id="GO:0043758">
    <property type="term" value="F:acetate-CoA ligase (ADP-forming) activity"/>
    <property type="evidence" value="ECO:0007669"/>
    <property type="project" value="InterPro"/>
</dbReference>
<keyword evidence="3" id="KW-0067">ATP-binding</keyword>
<keyword evidence="1" id="KW-0436">Ligase</keyword>
<dbReference type="InterPro" id="IPR036291">
    <property type="entry name" value="NAD(P)-bd_dom_sf"/>
</dbReference>
<dbReference type="CDD" id="cd04301">
    <property type="entry name" value="NAT_SF"/>
    <property type="match status" value="1"/>
</dbReference>
<dbReference type="PANTHER" id="PTHR43334">
    <property type="entry name" value="ACETATE--COA LIGASE [ADP-FORMING]"/>
    <property type="match status" value="1"/>
</dbReference>
<sequence length="837" mass="91603">MSAVNQQTAGETMGIQELDKMFRPRSVAVIGASPNTEKLGGIVLKNLVQRGFGGDIFPVNPLHEAIGSLKCHRSVTDIGERIDLGVVATPMESIFDIVEDCVHARVRGLVILSTLGRAEDRKPIETRLRALSEEHGIRIIGPNSMGLIHTKIRLNASAGHVMPEIGTIAFLSQSAAVCTAILDMALHIPIGFSHIVNVGSAVNVDYGDLLDFLGGDPQVASILLYVENLTNIRKFMSAARAVSRVKPIIALKTGRTPFGARMALEHTGAAAGDDAVYDAAFERAGILRVKTFEELFDCAGILAKQPRPGGSGVVIVTNSGGHGVMAADMLFEKEGNLSKLSAETLAAIDDIIGSKWSRSNPVHLPRDAQPETYRRVIEACLSSPEVHGLIVLFSPNVLVDGNLVAKAVVDALKTRPVTAVTSWLGAGSVVGARTLFHNAQIPTYDTPERAVRAYMNILRHGRQIEMLQQIPPIVNKRLRFETDIARERILQCLMENRHHPEPSETAAVLEAYGLTLLDNTEECRIRNGLSDCHIRIHLMTDPQFGPVIRVSPAAVSDELFGVRAIGLPPVNRLLARQLMHEGRIDILLNAYQMAERRNVEALEDAIIRVAQLAIDFSEIEALDLTVVMGKKGGPWVVSSDLRLRPAPVAAPLHLVISPYPSQYESKVYLDGVGNILTRPIRPEDEPMLLGLFKSLSPRSIYMRFFTPMRTFQHSLLARFTQIDYDREIAQVALLEDAPEEEAMLGVARVIGEPNMESGEFAVVVRDGYQGKGIGANLLRQCLSIARERGMKTIYGVVLSENLQMLALGRKLGFKITRIPESSEYELVFKLDGHPSET</sequence>
<evidence type="ECO:0000313" key="5">
    <source>
        <dbReference type="EMBL" id="HGU34236.1"/>
    </source>
</evidence>
<dbReference type="InterPro" id="IPR016181">
    <property type="entry name" value="Acyl_CoA_acyltransferase"/>
</dbReference>
<dbReference type="InterPro" id="IPR032875">
    <property type="entry name" value="Succ_CoA_lig_flav_dom"/>
</dbReference>
<dbReference type="InterPro" id="IPR000182">
    <property type="entry name" value="GNAT_dom"/>
</dbReference>
<proteinExistence type="predicted"/>
<evidence type="ECO:0000256" key="3">
    <source>
        <dbReference type="ARBA" id="ARBA00022840"/>
    </source>
</evidence>
<evidence type="ECO:0000256" key="2">
    <source>
        <dbReference type="ARBA" id="ARBA00022741"/>
    </source>
</evidence>
<dbReference type="Pfam" id="PF00583">
    <property type="entry name" value="Acetyltransf_1"/>
    <property type="match status" value="1"/>
</dbReference>
<name>A0A7C4W245_9BACT</name>
<dbReference type="Pfam" id="PF13380">
    <property type="entry name" value="CoA_binding_2"/>
    <property type="match status" value="1"/>
</dbReference>
<gene>
    <name evidence="5" type="ORF">ENS29_15530</name>
</gene>
<reference evidence="5" key="1">
    <citation type="journal article" date="2020" name="mSystems">
        <title>Genome- and Community-Level Interaction Insights into Carbon Utilization and Element Cycling Functions of Hydrothermarchaeota in Hydrothermal Sediment.</title>
        <authorList>
            <person name="Zhou Z."/>
            <person name="Liu Y."/>
            <person name="Xu W."/>
            <person name="Pan J."/>
            <person name="Luo Z.H."/>
            <person name="Li M."/>
        </authorList>
    </citation>
    <scope>NUCLEOTIDE SEQUENCE [LARGE SCALE GENOMIC DNA]</scope>
    <source>
        <strain evidence="5">SpSt-477</strain>
    </source>
</reference>
<dbReference type="PANTHER" id="PTHR43334:SF1">
    <property type="entry name" value="3-HYDROXYPROPIONATE--COA LIGASE [ADP-FORMING]"/>
    <property type="match status" value="1"/>
</dbReference>
<keyword evidence="5" id="KW-0808">Transferase</keyword>
<dbReference type="Gene3D" id="3.40.50.720">
    <property type="entry name" value="NAD(P)-binding Rossmann-like Domain"/>
    <property type="match status" value="1"/>
</dbReference>